<keyword evidence="1" id="KW-0472">Membrane</keyword>
<sequence length="212" mass="23556">MQRADTFFTPAEGEQIRQAVAAAETATAGEIVTMVVDSSDTYRESETLGATLLAGFVAIVIAVAMHHVTIWSYIPMVFMLYFPCRLLFRSVPRLKLSFVGRRRLHEAVRERAVRAFYEKGLYRTRGATGILIFISLLERKVWILGDRGINEKIAPHFWNEIAVTLTKGLREGEGGAALCRAIAACGAELSRHFPRAADDTDELPNDLLTQDG</sequence>
<dbReference type="PANTHER" id="PTHR30373">
    <property type="entry name" value="UPF0603 PROTEIN YGCG"/>
    <property type="match status" value="1"/>
</dbReference>
<feature type="transmembrane region" description="Helical" evidence="1">
    <location>
        <begin position="47"/>
        <end position="64"/>
    </location>
</feature>
<dbReference type="KEGG" id="gpi:GPICK_08670"/>
<reference evidence="3 4" key="1">
    <citation type="journal article" date="2015" name="Genome Announc.">
        <title>Complete Genome of Geobacter pickeringii G13T, a Metal-Reducing Isolate from Sedimentary Kaolin Deposits.</title>
        <authorList>
            <person name="Badalamenti J.P."/>
            <person name="Bond D.R."/>
        </authorList>
    </citation>
    <scope>NUCLEOTIDE SEQUENCE [LARGE SCALE GENOMIC DNA]</scope>
    <source>
        <strain evidence="3 4">G13</strain>
    </source>
</reference>
<dbReference type="Proteomes" id="UP000057609">
    <property type="component" value="Chromosome"/>
</dbReference>
<accession>A0A0B5B9N2</accession>
<dbReference type="STRING" id="345632.GPICK_08670"/>
<gene>
    <name evidence="3" type="ORF">GPICK_08670</name>
</gene>
<evidence type="ECO:0000256" key="1">
    <source>
        <dbReference type="SAM" id="Phobius"/>
    </source>
</evidence>
<dbReference type="HOGENOM" id="CLU_086382_0_1_7"/>
<proteinExistence type="predicted"/>
<dbReference type="OrthoDB" id="5825388at2"/>
<organism evidence="3 4">
    <name type="scientific">Geobacter pickeringii</name>
    <dbReference type="NCBI Taxonomy" id="345632"/>
    <lineage>
        <taxon>Bacteria</taxon>
        <taxon>Pseudomonadati</taxon>
        <taxon>Thermodesulfobacteriota</taxon>
        <taxon>Desulfuromonadia</taxon>
        <taxon>Geobacterales</taxon>
        <taxon>Geobacteraceae</taxon>
        <taxon>Geobacter</taxon>
    </lineage>
</organism>
<dbReference type="RefSeq" id="WP_039742281.1">
    <property type="nucleotide sequence ID" value="NZ_CP009788.1"/>
</dbReference>
<keyword evidence="1" id="KW-0812">Transmembrane</keyword>
<keyword evidence="4" id="KW-1185">Reference proteome</keyword>
<dbReference type="Gene3D" id="3.10.310.50">
    <property type="match status" value="1"/>
</dbReference>
<dbReference type="EMBL" id="CP009788">
    <property type="protein sequence ID" value="AJE03418.1"/>
    <property type="molecule type" value="Genomic_DNA"/>
</dbReference>
<dbReference type="PANTHER" id="PTHR30373:SF8">
    <property type="entry name" value="BLL7265 PROTEIN"/>
    <property type="match status" value="1"/>
</dbReference>
<dbReference type="AlphaFoldDB" id="A0A0B5B9N2"/>
<evidence type="ECO:0000313" key="4">
    <source>
        <dbReference type="Proteomes" id="UP000057609"/>
    </source>
</evidence>
<name>A0A0B5B9N2_9BACT</name>
<evidence type="ECO:0000313" key="3">
    <source>
        <dbReference type="EMBL" id="AJE03418.1"/>
    </source>
</evidence>
<feature type="domain" description="TPM" evidence="2">
    <location>
        <begin position="106"/>
        <end position="186"/>
    </location>
</feature>
<protein>
    <recommendedName>
        <fullName evidence="2">TPM domain-containing protein</fullName>
    </recommendedName>
</protein>
<keyword evidence="1" id="KW-1133">Transmembrane helix</keyword>
<dbReference type="InterPro" id="IPR007621">
    <property type="entry name" value="TPM_dom"/>
</dbReference>
<dbReference type="Pfam" id="PF04536">
    <property type="entry name" value="TPM_phosphatase"/>
    <property type="match status" value="1"/>
</dbReference>
<evidence type="ECO:0000259" key="2">
    <source>
        <dbReference type="Pfam" id="PF04536"/>
    </source>
</evidence>